<accession>A0A2G9R5A5</accession>
<dbReference type="PANTHER" id="PTHR46914:SF1">
    <property type="entry name" value="BACULOVIRAL IAP REPEAT-CONTAINING PROTEIN 1"/>
    <property type="match status" value="1"/>
</dbReference>
<evidence type="ECO:0000313" key="1">
    <source>
        <dbReference type="EMBL" id="PIO23032.1"/>
    </source>
</evidence>
<dbReference type="PROSITE" id="PS50143">
    <property type="entry name" value="BIR_REPEAT_2"/>
    <property type="match status" value="2"/>
</dbReference>
<dbReference type="GO" id="GO:0005524">
    <property type="term" value="F:ATP binding"/>
    <property type="evidence" value="ECO:0007669"/>
    <property type="project" value="TreeGrafter"/>
</dbReference>
<dbReference type="Pfam" id="PF00653">
    <property type="entry name" value="BIR"/>
    <property type="match status" value="2"/>
</dbReference>
<dbReference type="GO" id="GO:0016045">
    <property type="term" value="P:detection of bacterium"/>
    <property type="evidence" value="ECO:0007669"/>
    <property type="project" value="TreeGrafter"/>
</dbReference>
<dbReference type="Proteomes" id="UP000228934">
    <property type="component" value="Unassembled WGS sequence"/>
</dbReference>
<dbReference type="GO" id="GO:0072557">
    <property type="term" value="C:IPAF inflammasome complex"/>
    <property type="evidence" value="ECO:0007669"/>
    <property type="project" value="TreeGrafter"/>
</dbReference>
<feature type="non-terminal residue" evidence="1">
    <location>
        <position position="215"/>
    </location>
</feature>
<reference evidence="2" key="1">
    <citation type="journal article" date="2017" name="Nat. Commun.">
        <title>The North American bullfrog draft genome provides insight into hormonal regulation of long noncoding RNA.</title>
        <authorList>
            <person name="Hammond S.A."/>
            <person name="Warren R.L."/>
            <person name="Vandervalk B.P."/>
            <person name="Kucuk E."/>
            <person name="Khan H."/>
            <person name="Gibb E.A."/>
            <person name="Pandoh P."/>
            <person name="Kirk H."/>
            <person name="Zhao Y."/>
            <person name="Jones M."/>
            <person name="Mungall A.J."/>
            <person name="Coope R."/>
            <person name="Pleasance S."/>
            <person name="Moore R.A."/>
            <person name="Holt R.A."/>
            <person name="Round J.M."/>
            <person name="Ohora S."/>
            <person name="Walle B.V."/>
            <person name="Veldhoen N."/>
            <person name="Helbing C.C."/>
            <person name="Birol I."/>
        </authorList>
    </citation>
    <scope>NUCLEOTIDE SEQUENCE [LARGE SCALE GENOMIC DNA]</scope>
</reference>
<dbReference type="AlphaFoldDB" id="A0A2G9R5A5"/>
<gene>
    <name evidence="1" type="ORF">AB205_0041220</name>
</gene>
<dbReference type="Gene3D" id="1.10.1170.10">
    <property type="entry name" value="Inhibitor Of Apoptosis Protein (2mihbC-IAP-1), Chain A"/>
    <property type="match status" value="2"/>
</dbReference>
<organism evidence="1 2">
    <name type="scientific">Aquarana catesbeiana</name>
    <name type="common">American bullfrog</name>
    <name type="synonym">Rana catesbeiana</name>
    <dbReference type="NCBI Taxonomy" id="8400"/>
    <lineage>
        <taxon>Eukaryota</taxon>
        <taxon>Metazoa</taxon>
        <taxon>Chordata</taxon>
        <taxon>Craniata</taxon>
        <taxon>Vertebrata</taxon>
        <taxon>Euteleostomi</taxon>
        <taxon>Amphibia</taxon>
        <taxon>Batrachia</taxon>
        <taxon>Anura</taxon>
        <taxon>Neobatrachia</taxon>
        <taxon>Ranoidea</taxon>
        <taxon>Ranidae</taxon>
        <taxon>Aquarana</taxon>
    </lineage>
</organism>
<dbReference type="PANTHER" id="PTHR46914">
    <property type="entry name" value="BACULOVIRAL IAP REPEAT-CONTAINING PROTEIN 1"/>
    <property type="match status" value="1"/>
</dbReference>
<dbReference type="GO" id="GO:0043066">
    <property type="term" value="P:negative regulation of apoptotic process"/>
    <property type="evidence" value="ECO:0007669"/>
    <property type="project" value="InterPro"/>
</dbReference>
<dbReference type="InterPro" id="IPR001370">
    <property type="entry name" value="BIR_rpt"/>
</dbReference>
<dbReference type="EMBL" id="KV981642">
    <property type="protein sequence ID" value="PIO23032.1"/>
    <property type="molecule type" value="Genomic_DNA"/>
</dbReference>
<dbReference type="SMART" id="SM00238">
    <property type="entry name" value="BIR"/>
    <property type="match status" value="2"/>
</dbReference>
<dbReference type="InterPro" id="IPR028789">
    <property type="entry name" value="Naip"/>
</dbReference>
<keyword evidence="2" id="KW-1185">Reference proteome</keyword>
<sequence length="215" mass="24652">MDLINISEFESPHNISLPPSIIHMDVSKSVQFAEEKHRKIREQLPRRPNYSMRSELKRLKSVLAQNPLSSWSPKEIARAGFFCTGLENSCQCFCCGLVLCQQFLYFTPMDQHRKFNPNCEFVKGNDVGNISKYEVRVQLNTYQASHGEAMEDEQTRLQSFSGYPVYALVEPSALSQAGFFFTGTRDTVQCFSCGGCLGNWEENDDPWKEHAKWFP</sequence>
<evidence type="ECO:0000313" key="2">
    <source>
        <dbReference type="Proteomes" id="UP000228934"/>
    </source>
</evidence>
<dbReference type="GO" id="GO:0042742">
    <property type="term" value="P:defense response to bacterium"/>
    <property type="evidence" value="ECO:0007669"/>
    <property type="project" value="TreeGrafter"/>
</dbReference>
<dbReference type="CDD" id="cd00022">
    <property type="entry name" value="BIR"/>
    <property type="match status" value="1"/>
</dbReference>
<dbReference type="SUPFAM" id="SSF57924">
    <property type="entry name" value="Inhibitor of apoptosis (IAP) repeat"/>
    <property type="match status" value="2"/>
</dbReference>
<name>A0A2G9R5A5_AQUCT</name>
<dbReference type="OrthoDB" id="9950296at2759"/>
<dbReference type="GO" id="GO:0070269">
    <property type="term" value="P:pyroptotic inflammatory response"/>
    <property type="evidence" value="ECO:0007669"/>
    <property type="project" value="TreeGrafter"/>
</dbReference>
<protein>
    <submittedName>
        <fullName evidence="1">Uncharacterized protein</fullName>
    </submittedName>
</protein>
<proteinExistence type="predicted"/>
<dbReference type="GO" id="GO:0043027">
    <property type="term" value="F:cysteine-type endopeptidase inhibitor activity involved in apoptotic process"/>
    <property type="evidence" value="ECO:0007669"/>
    <property type="project" value="InterPro"/>
</dbReference>